<accession>A0AAW8N7U5</accession>
<evidence type="ECO:0000313" key="1">
    <source>
        <dbReference type="EMBL" id="MDR7163071.1"/>
    </source>
</evidence>
<dbReference type="EMBL" id="JAVDWN010000003">
    <property type="protein sequence ID" value="MDR7163071.1"/>
    <property type="molecule type" value="Genomic_DNA"/>
</dbReference>
<dbReference type="AlphaFoldDB" id="A0AAW8N7U5"/>
<name>A0AAW8N7U5_PSEOX</name>
<dbReference type="Proteomes" id="UP001262032">
    <property type="component" value="Unassembled WGS sequence"/>
</dbReference>
<evidence type="ECO:0000313" key="2">
    <source>
        <dbReference type="Proteomes" id="UP001262032"/>
    </source>
</evidence>
<dbReference type="GeneID" id="97421471"/>
<comment type="caution">
    <text evidence="1">The sequence shown here is derived from an EMBL/GenBank/DDBJ whole genome shotgun (WGS) entry which is preliminary data.</text>
</comment>
<sequence>MTQILERPVTIEAAPSAVIGTPRGGSYVTLAGRLADFRRTEAGYISIPGSGTRTGNTAQGSYVTLHSAPLGTTDISYTRRG</sequence>
<protein>
    <submittedName>
        <fullName evidence="1">2-keto-4-pentenoate hydratase</fullName>
    </submittedName>
</protein>
<gene>
    <name evidence="1" type="ORF">J2X12_001084</name>
</gene>
<dbReference type="RefSeq" id="WP_310109974.1">
    <property type="nucleotide sequence ID" value="NZ_JAVDTN010000003.1"/>
</dbReference>
<organism evidence="1 2">
    <name type="scientific">Pseudarthrobacter oxydans</name>
    <name type="common">Arthrobacter oxydans</name>
    <dbReference type="NCBI Taxonomy" id="1671"/>
    <lineage>
        <taxon>Bacteria</taxon>
        <taxon>Bacillati</taxon>
        <taxon>Actinomycetota</taxon>
        <taxon>Actinomycetes</taxon>
        <taxon>Micrococcales</taxon>
        <taxon>Micrococcaceae</taxon>
        <taxon>Pseudarthrobacter</taxon>
    </lineage>
</organism>
<reference evidence="1" key="1">
    <citation type="submission" date="2023-07" db="EMBL/GenBank/DDBJ databases">
        <title>Sorghum-associated microbial communities from plants grown in Nebraska, USA.</title>
        <authorList>
            <person name="Schachtman D."/>
        </authorList>
    </citation>
    <scope>NUCLEOTIDE SEQUENCE</scope>
    <source>
        <strain evidence="1">BE261</strain>
    </source>
</reference>
<proteinExistence type="predicted"/>